<evidence type="ECO:0000256" key="1">
    <source>
        <dbReference type="SAM" id="SignalP"/>
    </source>
</evidence>
<keyword evidence="4" id="KW-1185">Reference proteome</keyword>
<keyword evidence="1" id="KW-0732">Signal</keyword>
<sequence length="280" mass="28947">MHTQRKTLSTVGAVSAAAALGLLTACGADKTDAGAAPAEPSVPVTGTHWTVDSFTSGGKKIDAPGTKAYVSFDKKGRASGNFGCNGFGGVAQIKGDTITVDKIAKTEMSCGDEIDALEAKLTEALNGKLKATVKGDKLTLTTAKGDSITLTSEPPAELAGTKWLLTAVVEKEVATSLPESAAKDGKAHLVFDEKAGTVSGNLGCNTVNAEAKVTDGKIELGTPRLTRKMCDDDVMKAEQNLVKLFDSTVTYEIEHRTLHLTGKDGLGLDAHAADAADAKK</sequence>
<gene>
    <name evidence="3" type="ORF">QIS99_21370</name>
</gene>
<dbReference type="PANTHER" id="PTHR35535">
    <property type="entry name" value="HEAT SHOCK PROTEIN HSLJ"/>
    <property type="match status" value="1"/>
</dbReference>
<accession>A0ABT6RWB2</accession>
<dbReference type="EMBL" id="JASCIR010000019">
    <property type="protein sequence ID" value="MDI3388730.1"/>
    <property type="molecule type" value="Genomic_DNA"/>
</dbReference>
<evidence type="ECO:0000259" key="2">
    <source>
        <dbReference type="Pfam" id="PF03724"/>
    </source>
</evidence>
<feature type="signal peptide" evidence="1">
    <location>
        <begin position="1"/>
        <end position="27"/>
    </location>
</feature>
<name>A0ABT6RWB2_9ACTN</name>
<comment type="caution">
    <text evidence="3">The sequence shown here is derived from an EMBL/GenBank/DDBJ whole genome shotgun (WGS) entry which is preliminary data.</text>
</comment>
<feature type="domain" description="DUF306" evidence="2">
    <location>
        <begin position="43"/>
        <end position="148"/>
    </location>
</feature>
<dbReference type="InterPro" id="IPR038670">
    <property type="entry name" value="HslJ-like_sf"/>
</dbReference>
<reference evidence="3 4" key="1">
    <citation type="submission" date="2023-05" db="EMBL/GenBank/DDBJ databases">
        <title>Draft genome sequence of Streptomyces sp. B-S-A8 isolated from a cave soil in Thailand.</title>
        <authorList>
            <person name="Chamroensaksri N."/>
            <person name="Muangham S."/>
        </authorList>
    </citation>
    <scope>NUCLEOTIDE SEQUENCE [LARGE SCALE GENOMIC DNA]</scope>
    <source>
        <strain evidence="3 4">B-S-A8</strain>
    </source>
</reference>
<proteinExistence type="predicted"/>
<dbReference type="Gene3D" id="2.40.128.270">
    <property type="match status" value="2"/>
</dbReference>
<dbReference type="RefSeq" id="WP_282515178.1">
    <property type="nucleotide sequence ID" value="NZ_JASCIR010000019.1"/>
</dbReference>
<evidence type="ECO:0000313" key="3">
    <source>
        <dbReference type="EMBL" id="MDI3388730.1"/>
    </source>
</evidence>
<feature type="domain" description="DUF306" evidence="2">
    <location>
        <begin position="156"/>
        <end position="265"/>
    </location>
</feature>
<dbReference type="InterPro" id="IPR053147">
    <property type="entry name" value="Hsp_HslJ-like"/>
</dbReference>
<dbReference type="PROSITE" id="PS51257">
    <property type="entry name" value="PROKAR_LIPOPROTEIN"/>
    <property type="match status" value="1"/>
</dbReference>
<dbReference type="Pfam" id="PF03724">
    <property type="entry name" value="META"/>
    <property type="match status" value="2"/>
</dbReference>
<feature type="chain" id="PRO_5047138043" evidence="1">
    <location>
        <begin position="28"/>
        <end position="280"/>
    </location>
</feature>
<dbReference type="Proteomes" id="UP001224661">
    <property type="component" value="Unassembled WGS sequence"/>
</dbReference>
<dbReference type="InterPro" id="IPR005184">
    <property type="entry name" value="DUF306_Meta_HslJ"/>
</dbReference>
<dbReference type="PANTHER" id="PTHR35535:SF2">
    <property type="entry name" value="DUF306 DOMAIN-CONTAINING PROTEIN"/>
    <property type="match status" value="1"/>
</dbReference>
<organism evidence="3 4">
    <name type="scientific">Streptomyces solicavernae</name>
    <dbReference type="NCBI Taxonomy" id="3043614"/>
    <lineage>
        <taxon>Bacteria</taxon>
        <taxon>Bacillati</taxon>
        <taxon>Actinomycetota</taxon>
        <taxon>Actinomycetes</taxon>
        <taxon>Kitasatosporales</taxon>
        <taxon>Streptomycetaceae</taxon>
        <taxon>Streptomyces</taxon>
    </lineage>
</organism>
<evidence type="ECO:0000313" key="4">
    <source>
        <dbReference type="Proteomes" id="UP001224661"/>
    </source>
</evidence>
<protein>
    <submittedName>
        <fullName evidence="3">META domain-containing protein</fullName>
    </submittedName>
</protein>